<dbReference type="InterPro" id="IPR053238">
    <property type="entry name" value="RING-H2_zinc_finger"/>
</dbReference>
<evidence type="ECO:0000313" key="10">
    <source>
        <dbReference type="WBParaSite" id="Gr19_v10_g699.t3"/>
    </source>
</evidence>
<organism evidence="9 10">
    <name type="scientific">Globodera rostochiensis</name>
    <name type="common">Golden nematode worm</name>
    <name type="synonym">Heterodera rostochiensis</name>
    <dbReference type="NCBI Taxonomy" id="31243"/>
    <lineage>
        <taxon>Eukaryota</taxon>
        <taxon>Metazoa</taxon>
        <taxon>Ecdysozoa</taxon>
        <taxon>Nematoda</taxon>
        <taxon>Chromadorea</taxon>
        <taxon>Rhabditida</taxon>
        <taxon>Tylenchina</taxon>
        <taxon>Tylenchomorpha</taxon>
        <taxon>Tylenchoidea</taxon>
        <taxon>Heteroderidae</taxon>
        <taxon>Heteroderinae</taxon>
        <taxon>Globodera</taxon>
    </lineage>
</organism>
<dbReference type="WBParaSite" id="Gr19_v10_g699.t3">
    <property type="protein sequence ID" value="Gr19_v10_g699.t3"/>
    <property type="gene ID" value="Gr19_v10_g699"/>
</dbReference>
<dbReference type="SUPFAM" id="SSF57850">
    <property type="entry name" value="RING/U-box"/>
    <property type="match status" value="1"/>
</dbReference>
<keyword evidence="6" id="KW-1133">Transmembrane helix</keyword>
<dbReference type="InterPro" id="IPR013083">
    <property type="entry name" value="Znf_RING/FYVE/PHD"/>
</dbReference>
<feature type="region of interest" description="Disordered" evidence="5">
    <location>
        <begin position="264"/>
        <end position="287"/>
    </location>
</feature>
<sequence length="494" mass="55040">MNKFNCAHCVVLPLLVLNIIVLSVSVHGGDGVRPCPSDAETESPLVMKRRTTLANLIAIDSAVKKETTLADLIAIDSPARKETTLADLIALEREEEKKNSSAGVKGILSDLLAMERIQEEEFDQFLVNMGEQEQLIGAVFTPQTVKREEKGILRSFLRKKSGKEHHQSSNNHTDLEEKYQILKTMKKNDPAMSQVVEKLNLYSRKIVSGIGLGRQLKKYLHFTIMFLAKRQRIAATEIVPLKSVSKQSTVAKLIKFCVDENRENKKNETKNEDKSVQTCNSDRSKSNKSKAKRLLQLLLTALGDGNGTANLALEIDDIKRKRRRRKRDFGSLIMMVLVLFIMLSVATHKVGRAIRKCVRPSSSTALETNEVGAAWSSSETGETKTEVLQAFVNLPEHRMRDLKEEVGECAICLDEIDGDEMVRQLPACQHIFHTNCILAWFKQHITCPICRAKVFKTEDGKTEPVGVRQLPTLLQLIETEENAAAAAAAAAGTV</sequence>
<dbReference type="Proteomes" id="UP000887572">
    <property type="component" value="Unplaced"/>
</dbReference>
<dbReference type="CDD" id="cd16454">
    <property type="entry name" value="RING-H2_PA-TM-RING"/>
    <property type="match status" value="1"/>
</dbReference>
<name>A0A914I2V8_GLORO</name>
<dbReference type="PANTHER" id="PTHR14155:SF627">
    <property type="entry name" value="OS06G0192800 PROTEIN"/>
    <property type="match status" value="1"/>
</dbReference>
<evidence type="ECO:0000313" key="9">
    <source>
        <dbReference type="Proteomes" id="UP000887572"/>
    </source>
</evidence>
<evidence type="ECO:0000256" key="5">
    <source>
        <dbReference type="SAM" id="MobiDB-lite"/>
    </source>
</evidence>
<dbReference type="Pfam" id="PF13639">
    <property type="entry name" value="zf-RING_2"/>
    <property type="match status" value="1"/>
</dbReference>
<evidence type="ECO:0000256" key="1">
    <source>
        <dbReference type="ARBA" id="ARBA00022723"/>
    </source>
</evidence>
<accession>A0A914I2V8</accession>
<dbReference type="PANTHER" id="PTHR14155">
    <property type="entry name" value="RING FINGER DOMAIN-CONTAINING"/>
    <property type="match status" value="1"/>
</dbReference>
<dbReference type="SMART" id="SM01197">
    <property type="entry name" value="FANCL_C"/>
    <property type="match status" value="1"/>
</dbReference>
<evidence type="ECO:0000256" key="7">
    <source>
        <dbReference type="SAM" id="SignalP"/>
    </source>
</evidence>
<keyword evidence="9" id="KW-1185">Reference proteome</keyword>
<keyword evidence="1" id="KW-0479">Metal-binding</keyword>
<feature type="transmembrane region" description="Helical" evidence="6">
    <location>
        <begin position="329"/>
        <end position="346"/>
    </location>
</feature>
<protein>
    <submittedName>
        <fullName evidence="10">RING-type domain-containing protein</fullName>
    </submittedName>
</protein>
<dbReference type="PROSITE" id="PS50089">
    <property type="entry name" value="ZF_RING_2"/>
    <property type="match status" value="1"/>
</dbReference>
<dbReference type="AlphaFoldDB" id="A0A914I2V8"/>
<feature type="compositionally biased region" description="Basic and acidic residues" evidence="5">
    <location>
        <begin position="264"/>
        <end position="275"/>
    </location>
</feature>
<keyword evidence="6" id="KW-0812">Transmembrane</keyword>
<evidence type="ECO:0000256" key="3">
    <source>
        <dbReference type="ARBA" id="ARBA00022833"/>
    </source>
</evidence>
<evidence type="ECO:0000256" key="6">
    <source>
        <dbReference type="SAM" id="Phobius"/>
    </source>
</evidence>
<keyword evidence="6" id="KW-0472">Membrane</keyword>
<dbReference type="SMART" id="SM00184">
    <property type="entry name" value="RING"/>
    <property type="match status" value="1"/>
</dbReference>
<feature type="domain" description="RING-type" evidence="8">
    <location>
        <begin position="409"/>
        <end position="451"/>
    </location>
</feature>
<dbReference type="Gene3D" id="3.30.40.10">
    <property type="entry name" value="Zinc/RING finger domain, C3HC4 (zinc finger)"/>
    <property type="match status" value="1"/>
</dbReference>
<feature type="chain" id="PRO_5037046752" evidence="7">
    <location>
        <begin position="32"/>
        <end position="494"/>
    </location>
</feature>
<evidence type="ECO:0000259" key="8">
    <source>
        <dbReference type="PROSITE" id="PS50089"/>
    </source>
</evidence>
<proteinExistence type="predicted"/>
<keyword evidence="7" id="KW-0732">Signal</keyword>
<evidence type="ECO:0000256" key="4">
    <source>
        <dbReference type="PROSITE-ProRule" id="PRU00175"/>
    </source>
</evidence>
<keyword evidence="3" id="KW-0862">Zinc</keyword>
<dbReference type="InterPro" id="IPR001841">
    <property type="entry name" value="Znf_RING"/>
</dbReference>
<dbReference type="GO" id="GO:0008270">
    <property type="term" value="F:zinc ion binding"/>
    <property type="evidence" value="ECO:0007669"/>
    <property type="project" value="UniProtKB-KW"/>
</dbReference>
<reference evidence="10" key="1">
    <citation type="submission" date="2022-11" db="UniProtKB">
        <authorList>
            <consortium name="WormBaseParasite"/>
        </authorList>
    </citation>
    <scope>IDENTIFICATION</scope>
</reference>
<feature type="signal peptide" evidence="7">
    <location>
        <begin position="1"/>
        <end position="31"/>
    </location>
</feature>
<keyword evidence="2 4" id="KW-0863">Zinc-finger</keyword>
<evidence type="ECO:0000256" key="2">
    <source>
        <dbReference type="ARBA" id="ARBA00022771"/>
    </source>
</evidence>